<sequence length="386" mass="43637">MADARGEDGAAAPSEEKLPESQDSSPEEGLDPSAGEPEMECLRNLLMRTGLQDPPAQKVLDECSLSGVAKYILSGKCNRIICIVGAGISTSAGIPDFRSPGTGIYDNLKQYELPYPEAIFEIDYFKKHPKPFFELAKELFPSQLKPTICHYFIRMLRDKKLLLRCYTQNIDTLERVVGLSDRHLIEAHGTFYRSHCVNKLCMKKYDFDWMKDKIFTQTIPFCQNCYSLVKPDIVFFGEGLPEKFFEAMQMDFPSCDLLMIMGTSLQVQPFASLVNRVPRSTPRLYINKERFPKKDTLKEFLGLSVQLDFHSGKAYRDVAYIGLCDDGCLDLAELLGWKEELEKIVLAEHTKIDQAALRPHRKSSVGKRVSQRVGRSASSSSSETQD</sequence>
<dbReference type="AlphaFoldDB" id="V9KYZ6"/>
<evidence type="ECO:0000256" key="2">
    <source>
        <dbReference type="ARBA" id="ARBA00006924"/>
    </source>
</evidence>
<evidence type="ECO:0000256" key="10">
    <source>
        <dbReference type="PIRNR" id="PIRNR037938"/>
    </source>
</evidence>
<feature type="domain" description="Deacetylase sirtuin-type" evidence="16">
    <location>
        <begin position="58"/>
        <end position="338"/>
    </location>
</feature>
<comment type="cofactor">
    <cofactor evidence="13">
        <name>Zn(2+)</name>
        <dbReference type="ChEBI" id="CHEBI:29105"/>
    </cofactor>
    <text evidence="13">Binds 1 zinc ion per subunit.</text>
</comment>
<comment type="catalytic activity">
    <reaction evidence="8">
        <text>N(6)-hexadecanoyl-L-lysyl-[protein] + NAD(+) + H2O = 2''-O-hexadecanoyl-ADP-D-ribose + nicotinamide + L-lysyl-[protein]</text>
        <dbReference type="Rhea" id="RHEA:70563"/>
        <dbReference type="Rhea" id="RHEA-COMP:9752"/>
        <dbReference type="Rhea" id="RHEA-COMP:14175"/>
        <dbReference type="ChEBI" id="CHEBI:15377"/>
        <dbReference type="ChEBI" id="CHEBI:17154"/>
        <dbReference type="ChEBI" id="CHEBI:29969"/>
        <dbReference type="ChEBI" id="CHEBI:57540"/>
        <dbReference type="ChEBI" id="CHEBI:138936"/>
        <dbReference type="ChEBI" id="CHEBI:189673"/>
    </reaction>
    <physiologicalReaction direction="left-to-right" evidence="8">
        <dbReference type="Rhea" id="RHEA:70564"/>
    </physiologicalReaction>
</comment>
<evidence type="ECO:0000256" key="15">
    <source>
        <dbReference type="SAM" id="MobiDB-lite"/>
    </source>
</evidence>
<dbReference type="PANTHER" id="PTHR11085">
    <property type="entry name" value="NAD-DEPENDENT PROTEIN DEACYLASE SIRTUIN-5, MITOCHONDRIAL-RELATED"/>
    <property type="match status" value="1"/>
</dbReference>
<proteinExistence type="evidence at transcript level"/>
<dbReference type="InterPro" id="IPR017328">
    <property type="entry name" value="Sirtuin_class_I"/>
</dbReference>
<evidence type="ECO:0000256" key="11">
    <source>
        <dbReference type="PIRSR" id="PIRSR037938-1"/>
    </source>
</evidence>
<name>V9KYZ6_CALMI</name>
<dbReference type="PIRSF" id="PIRSF037938">
    <property type="entry name" value="SIR2_euk"/>
    <property type="match status" value="1"/>
</dbReference>
<dbReference type="GO" id="GO:0005634">
    <property type="term" value="C:nucleus"/>
    <property type="evidence" value="ECO:0007669"/>
    <property type="project" value="UniProtKB-SubCell"/>
</dbReference>
<dbReference type="InterPro" id="IPR026591">
    <property type="entry name" value="Sirtuin_cat_small_dom_sf"/>
</dbReference>
<feature type="binding site" evidence="12">
    <location>
        <position position="324"/>
    </location>
    <ligand>
        <name>NAD(+)</name>
        <dbReference type="ChEBI" id="CHEBI:57540"/>
    </ligand>
</feature>
<dbReference type="FunFam" id="3.30.1600.10:FF:000013">
    <property type="entry name" value="NAD-dependent protein deacetylase sirtuin-1"/>
    <property type="match status" value="1"/>
</dbReference>
<dbReference type="Gene3D" id="3.40.50.1220">
    <property type="entry name" value="TPP-binding domain"/>
    <property type="match status" value="1"/>
</dbReference>
<comment type="function">
    <text evidence="10">NAD-dependent protein deacetylase.</text>
</comment>
<evidence type="ECO:0000256" key="6">
    <source>
        <dbReference type="ARBA" id="ARBA00023027"/>
    </source>
</evidence>
<dbReference type="OrthoDB" id="420264at2759"/>
<dbReference type="GO" id="GO:0050793">
    <property type="term" value="P:regulation of developmental process"/>
    <property type="evidence" value="ECO:0007669"/>
    <property type="project" value="UniProtKB-ARBA"/>
</dbReference>
<evidence type="ECO:0000256" key="3">
    <source>
        <dbReference type="ARBA" id="ARBA00022679"/>
    </source>
</evidence>
<feature type="binding site" evidence="12">
    <location>
        <begin position="86"/>
        <end position="90"/>
    </location>
    <ligand>
        <name>NAD(+)</name>
        <dbReference type="ChEBI" id="CHEBI:57540"/>
    </ligand>
</feature>
<evidence type="ECO:0000256" key="4">
    <source>
        <dbReference type="ARBA" id="ARBA00022723"/>
    </source>
</evidence>
<accession>V9KYZ6</accession>
<feature type="binding site" evidence="12">
    <location>
        <begin position="96"/>
        <end position="98"/>
    </location>
    <ligand>
        <name>NAD(+)</name>
        <dbReference type="ChEBI" id="CHEBI:57540"/>
    </ligand>
</feature>
<comment type="subcellular location">
    <subcellularLocation>
        <location evidence="1">Nucleus</location>
    </subcellularLocation>
</comment>
<dbReference type="GeneID" id="103171827"/>
<dbReference type="Pfam" id="PF02146">
    <property type="entry name" value="SIR2"/>
    <property type="match status" value="1"/>
</dbReference>
<feature type="binding site" evidence="12">
    <location>
        <begin position="287"/>
        <end position="289"/>
    </location>
    <ligand>
        <name>NAD(+)</name>
        <dbReference type="ChEBI" id="CHEBI:57540"/>
    </ligand>
</feature>
<evidence type="ECO:0000256" key="12">
    <source>
        <dbReference type="PIRSR" id="PIRSR037938-2"/>
    </source>
</evidence>
<reference evidence="17" key="1">
    <citation type="journal article" date="2014" name="Nature">
        <title>Elephant shark genome provides unique insights into gnathostome evolution.</title>
        <authorList>
            <consortium name="International Elephant Shark Genome Sequencing Consortium"/>
            <person name="Venkatesh B."/>
            <person name="Lee A.P."/>
            <person name="Ravi V."/>
            <person name="Maurya A.K."/>
            <person name="Lian M.M."/>
            <person name="Swann J.B."/>
            <person name="Ohta Y."/>
            <person name="Flajnik M.F."/>
            <person name="Sutoh Y."/>
            <person name="Kasahara M."/>
            <person name="Hoon S."/>
            <person name="Gangu V."/>
            <person name="Roy S.W."/>
            <person name="Irimia M."/>
            <person name="Korzh V."/>
            <person name="Kondrychyn I."/>
            <person name="Lim Z.W."/>
            <person name="Tay B.H."/>
            <person name="Tohari S."/>
            <person name="Kong K.W."/>
            <person name="Ho S."/>
            <person name="Lorente-Galdos B."/>
            <person name="Quilez J."/>
            <person name="Marques-Bonet T."/>
            <person name="Raney B.J."/>
            <person name="Ingham P.W."/>
            <person name="Tay A."/>
            <person name="Hillier L.W."/>
            <person name="Minx P."/>
            <person name="Boehm T."/>
            <person name="Wilson R.K."/>
            <person name="Brenner S."/>
            <person name="Warren W.C."/>
        </authorList>
    </citation>
    <scope>NUCLEOTIDE SEQUENCE</scope>
    <source>
        <tissue evidence="17">Gills</tissue>
    </source>
</reference>
<keyword evidence="5 10" id="KW-0862">Zinc</keyword>
<evidence type="ECO:0000256" key="9">
    <source>
        <dbReference type="ARBA" id="ARBA00048905"/>
    </source>
</evidence>
<feature type="compositionally biased region" description="Low complexity" evidence="15">
    <location>
        <begin position="376"/>
        <end position="386"/>
    </location>
</feature>
<comment type="catalytic activity">
    <reaction evidence="10">
        <text>N(6)-acetyl-L-lysyl-[protein] + NAD(+) + H2O = 2''-O-acetyl-ADP-D-ribose + nicotinamide + L-lysyl-[protein]</text>
        <dbReference type="Rhea" id="RHEA:43636"/>
        <dbReference type="Rhea" id="RHEA-COMP:9752"/>
        <dbReference type="Rhea" id="RHEA-COMP:10731"/>
        <dbReference type="ChEBI" id="CHEBI:15377"/>
        <dbReference type="ChEBI" id="CHEBI:17154"/>
        <dbReference type="ChEBI" id="CHEBI:29969"/>
        <dbReference type="ChEBI" id="CHEBI:57540"/>
        <dbReference type="ChEBI" id="CHEBI:61930"/>
        <dbReference type="ChEBI" id="CHEBI:83767"/>
        <dbReference type="EC" id="2.3.1.286"/>
    </reaction>
</comment>
<feature type="binding site" evidence="13 14">
    <location>
        <position position="201"/>
    </location>
    <ligand>
        <name>Zn(2+)</name>
        <dbReference type="ChEBI" id="CHEBI:29105"/>
    </ligand>
</feature>
<dbReference type="RefSeq" id="XP_042201330.1">
    <property type="nucleotide sequence ID" value="XM_042345396.1"/>
</dbReference>
<comment type="similarity">
    <text evidence="2 10">Belongs to the sirtuin family. Class I subfamily.</text>
</comment>
<dbReference type="InterPro" id="IPR050134">
    <property type="entry name" value="NAD-dep_sirtuin_deacylases"/>
</dbReference>
<dbReference type="GO" id="GO:0140773">
    <property type="term" value="F:NAD-dependent protein demyristoylase activity"/>
    <property type="evidence" value="ECO:0007669"/>
    <property type="project" value="RHEA"/>
</dbReference>
<evidence type="ECO:0000259" key="16">
    <source>
        <dbReference type="PROSITE" id="PS50305"/>
    </source>
</evidence>
<dbReference type="Gene3D" id="3.30.1600.10">
    <property type="entry name" value="SIR2/SIRT2 'Small Domain"/>
    <property type="match status" value="1"/>
</dbReference>
<feature type="binding site" evidence="12">
    <location>
        <begin position="168"/>
        <end position="171"/>
    </location>
    <ligand>
        <name>NAD(+)</name>
        <dbReference type="ChEBI" id="CHEBI:57540"/>
    </ligand>
</feature>
<evidence type="ECO:0000313" key="17">
    <source>
        <dbReference type="EMBL" id="AFP04511.1"/>
    </source>
</evidence>
<feature type="compositionally biased region" description="Basic and acidic residues" evidence="15">
    <location>
        <begin position="1"/>
        <end position="20"/>
    </location>
</feature>
<feature type="binding site" evidence="13 14">
    <location>
        <position position="222"/>
    </location>
    <ligand>
        <name>Zn(2+)</name>
        <dbReference type="ChEBI" id="CHEBI:29105"/>
    </ligand>
</feature>
<dbReference type="CDD" id="cd01408">
    <property type="entry name" value="SIRT1"/>
    <property type="match status" value="1"/>
</dbReference>
<keyword evidence="6 10" id="KW-0520">NAD</keyword>
<evidence type="ECO:0000256" key="7">
    <source>
        <dbReference type="ARBA" id="ARBA00023242"/>
    </source>
</evidence>
<evidence type="ECO:0000256" key="5">
    <source>
        <dbReference type="ARBA" id="ARBA00022833"/>
    </source>
</evidence>
<dbReference type="EMBL" id="JW871993">
    <property type="protein sequence ID" value="AFP04511.1"/>
    <property type="molecule type" value="mRNA"/>
</dbReference>
<evidence type="ECO:0000256" key="14">
    <source>
        <dbReference type="PROSITE-ProRule" id="PRU00236"/>
    </source>
</evidence>
<dbReference type="EC" id="2.3.1.286" evidence="10"/>
<comment type="catalytic activity">
    <reaction evidence="9">
        <text>N(6)-tetradecanoyl-L-lysyl-[protein] + NAD(+) + H2O = 2''-O-tetradecanoyl-ADP-D-ribose + nicotinamide + L-lysyl-[protein]</text>
        <dbReference type="Rhea" id="RHEA:70567"/>
        <dbReference type="Rhea" id="RHEA-COMP:9752"/>
        <dbReference type="Rhea" id="RHEA-COMP:15437"/>
        <dbReference type="ChEBI" id="CHEBI:15377"/>
        <dbReference type="ChEBI" id="CHEBI:17154"/>
        <dbReference type="ChEBI" id="CHEBI:29969"/>
        <dbReference type="ChEBI" id="CHEBI:57540"/>
        <dbReference type="ChEBI" id="CHEBI:141129"/>
        <dbReference type="ChEBI" id="CHEBI:189674"/>
    </reaction>
    <physiologicalReaction direction="left-to-right" evidence="9">
        <dbReference type="Rhea" id="RHEA:70568"/>
    </physiologicalReaction>
</comment>
<dbReference type="PANTHER" id="PTHR11085:SF6">
    <property type="entry name" value="NAD-DEPENDENT PROTEIN DEACETYLASE SIRTUIN-2"/>
    <property type="match status" value="1"/>
</dbReference>
<dbReference type="CTD" id="22933"/>
<dbReference type="GO" id="GO:0017136">
    <property type="term" value="F:histone deacetylase activity, NAD-dependent"/>
    <property type="evidence" value="ECO:0007669"/>
    <property type="project" value="InterPro"/>
</dbReference>
<feature type="binding site" evidence="12">
    <location>
        <begin position="263"/>
        <end position="264"/>
    </location>
    <ligand>
        <name>NAD(+)</name>
        <dbReference type="ChEBI" id="CHEBI:57540"/>
    </ligand>
</feature>
<keyword evidence="3 10" id="KW-0808">Transferase</keyword>
<keyword evidence="4 10" id="KW-0479">Metal-binding</keyword>
<feature type="active site" description="Proton acceptor" evidence="11 14">
    <location>
        <position position="188"/>
    </location>
</feature>
<feature type="binding site" evidence="13 14">
    <location>
        <position position="225"/>
    </location>
    <ligand>
        <name>Zn(2+)</name>
        <dbReference type="ChEBI" id="CHEBI:29105"/>
    </ligand>
</feature>
<dbReference type="GO" id="GO:0051239">
    <property type="term" value="P:regulation of multicellular organismal process"/>
    <property type="evidence" value="ECO:0007669"/>
    <property type="project" value="UniProtKB-ARBA"/>
</dbReference>
<feature type="region of interest" description="Disordered" evidence="15">
    <location>
        <begin position="358"/>
        <end position="386"/>
    </location>
</feature>
<dbReference type="GO" id="GO:0070403">
    <property type="term" value="F:NAD+ binding"/>
    <property type="evidence" value="ECO:0007669"/>
    <property type="project" value="UniProtKB-UniRule"/>
</dbReference>
<feature type="binding site" evidence="13 14">
    <location>
        <position position="196"/>
    </location>
    <ligand>
        <name>Zn(2+)</name>
        <dbReference type="ChEBI" id="CHEBI:29105"/>
    </ligand>
</feature>
<evidence type="ECO:0000256" key="8">
    <source>
        <dbReference type="ARBA" id="ARBA00048378"/>
    </source>
</evidence>
<dbReference type="InterPro" id="IPR003000">
    <property type="entry name" value="Sirtuin"/>
</dbReference>
<evidence type="ECO:0000256" key="1">
    <source>
        <dbReference type="ARBA" id="ARBA00004123"/>
    </source>
</evidence>
<dbReference type="InterPro" id="IPR029035">
    <property type="entry name" value="DHS-like_NAD/FAD-binding_dom"/>
</dbReference>
<dbReference type="KEGG" id="cmk:103171827"/>
<protein>
    <recommendedName>
        <fullName evidence="10">NAD-dependent protein deacetylase</fullName>
        <ecNumber evidence="10">2.3.1.286</ecNumber>
    </recommendedName>
</protein>
<dbReference type="InterPro" id="IPR026590">
    <property type="entry name" value="Ssirtuin_cat_dom"/>
</dbReference>
<dbReference type="GO" id="GO:0140774">
    <property type="term" value="F:NAD-dependent protein depalmitoylase activity"/>
    <property type="evidence" value="ECO:0007669"/>
    <property type="project" value="RHEA"/>
</dbReference>
<organism evidence="17">
    <name type="scientific">Callorhinchus milii</name>
    <name type="common">Ghost shark</name>
    <dbReference type="NCBI Taxonomy" id="7868"/>
    <lineage>
        <taxon>Eukaryota</taxon>
        <taxon>Metazoa</taxon>
        <taxon>Chordata</taxon>
        <taxon>Craniata</taxon>
        <taxon>Vertebrata</taxon>
        <taxon>Chondrichthyes</taxon>
        <taxon>Holocephali</taxon>
        <taxon>Chimaeriformes</taxon>
        <taxon>Callorhinchidae</taxon>
        <taxon>Callorhinchus</taxon>
    </lineage>
</organism>
<evidence type="ECO:0000256" key="13">
    <source>
        <dbReference type="PIRSR" id="PIRSR037938-3"/>
    </source>
</evidence>
<keyword evidence="7" id="KW-0539">Nucleus</keyword>
<dbReference type="SUPFAM" id="SSF52467">
    <property type="entry name" value="DHS-like NAD/FAD-binding domain"/>
    <property type="match status" value="1"/>
</dbReference>
<feature type="region of interest" description="Disordered" evidence="15">
    <location>
        <begin position="1"/>
        <end position="36"/>
    </location>
</feature>
<dbReference type="PROSITE" id="PS50305">
    <property type="entry name" value="SIRTUIN"/>
    <property type="match status" value="1"/>
</dbReference>
<dbReference type="GO" id="GO:0008270">
    <property type="term" value="F:zinc ion binding"/>
    <property type="evidence" value="ECO:0007669"/>
    <property type="project" value="UniProtKB-UniRule"/>
</dbReference>